<proteinExistence type="predicted"/>
<dbReference type="EMBL" id="BMKQ01000001">
    <property type="protein sequence ID" value="GGF45947.1"/>
    <property type="molecule type" value="Genomic_DNA"/>
</dbReference>
<dbReference type="RefSeq" id="WP_188779624.1">
    <property type="nucleotide sequence ID" value="NZ_BMKQ01000001.1"/>
</dbReference>
<evidence type="ECO:0000256" key="1">
    <source>
        <dbReference type="ARBA" id="ARBA00023015"/>
    </source>
</evidence>
<evidence type="ECO:0000256" key="3">
    <source>
        <dbReference type="ARBA" id="ARBA00023163"/>
    </source>
</evidence>
<name>A0A917BK46_9ACTN</name>
<dbReference type="PANTHER" id="PTHR43537:SF24">
    <property type="entry name" value="GLUCONATE OPERON TRANSCRIPTIONAL REPRESSOR"/>
    <property type="match status" value="1"/>
</dbReference>
<dbReference type="SUPFAM" id="SSF46785">
    <property type="entry name" value="Winged helix' DNA-binding domain"/>
    <property type="match status" value="1"/>
</dbReference>
<evidence type="ECO:0000313" key="6">
    <source>
        <dbReference type="Proteomes" id="UP000649179"/>
    </source>
</evidence>
<dbReference type="InterPro" id="IPR036390">
    <property type="entry name" value="WH_DNA-bd_sf"/>
</dbReference>
<dbReference type="CDD" id="cd07377">
    <property type="entry name" value="WHTH_GntR"/>
    <property type="match status" value="1"/>
</dbReference>
<keyword evidence="1" id="KW-0805">Transcription regulation</keyword>
<dbReference type="SMART" id="SM00345">
    <property type="entry name" value="HTH_GNTR"/>
    <property type="match status" value="1"/>
</dbReference>
<dbReference type="Proteomes" id="UP000649179">
    <property type="component" value="Unassembled WGS sequence"/>
</dbReference>
<dbReference type="InterPro" id="IPR000524">
    <property type="entry name" value="Tscrpt_reg_HTH_GntR"/>
</dbReference>
<dbReference type="Pfam" id="PF00392">
    <property type="entry name" value="GntR"/>
    <property type="match status" value="1"/>
</dbReference>
<protein>
    <submittedName>
        <fullName evidence="5">Transcriptional regulator</fullName>
    </submittedName>
</protein>
<dbReference type="SMART" id="SM00895">
    <property type="entry name" value="FCD"/>
    <property type="match status" value="1"/>
</dbReference>
<organism evidence="5 6">
    <name type="scientific">Marmoricola endophyticus</name>
    <dbReference type="NCBI Taxonomy" id="2040280"/>
    <lineage>
        <taxon>Bacteria</taxon>
        <taxon>Bacillati</taxon>
        <taxon>Actinomycetota</taxon>
        <taxon>Actinomycetes</taxon>
        <taxon>Propionibacteriales</taxon>
        <taxon>Nocardioidaceae</taxon>
        <taxon>Marmoricola</taxon>
    </lineage>
</organism>
<keyword evidence="6" id="KW-1185">Reference proteome</keyword>
<keyword evidence="2" id="KW-0238">DNA-binding</keyword>
<dbReference type="Gene3D" id="1.20.120.530">
    <property type="entry name" value="GntR ligand-binding domain-like"/>
    <property type="match status" value="1"/>
</dbReference>
<dbReference type="GO" id="GO:0003700">
    <property type="term" value="F:DNA-binding transcription factor activity"/>
    <property type="evidence" value="ECO:0007669"/>
    <property type="project" value="InterPro"/>
</dbReference>
<evidence type="ECO:0000313" key="5">
    <source>
        <dbReference type="EMBL" id="GGF45947.1"/>
    </source>
</evidence>
<dbReference type="GO" id="GO:0003677">
    <property type="term" value="F:DNA binding"/>
    <property type="evidence" value="ECO:0007669"/>
    <property type="project" value="UniProtKB-KW"/>
</dbReference>
<dbReference type="SUPFAM" id="SSF48008">
    <property type="entry name" value="GntR ligand-binding domain-like"/>
    <property type="match status" value="1"/>
</dbReference>
<gene>
    <name evidence="5" type="ORF">GCM10011519_19780</name>
</gene>
<dbReference type="InterPro" id="IPR008920">
    <property type="entry name" value="TF_FadR/GntR_C"/>
</dbReference>
<evidence type="ECO:0000256" key="2">
    <source>
        <dbReference type="ARBA" id="ARBA00023125"/>
    </source>
</evidence>
<dbReference type="Pfam" id="PF07729">
    <property type="entry name" value="FCD"/>
    <property type="match status" value="1"/>
</dbReference>
<dbReference type="Gene3D" id="1.10.10.10">
    <property type="entry name" value="Winged helix-like DNA-binding domain superfamily/Winged helix DNA-binding domain"/>
    <property type="match status" value="1"/>
</dbReference>
<accession>A0A917BK46</accession>
<dbReference type="InterPro" id="IPR011711">
    <property type="entry name" value="GntR_C"/>
</dbReference>
<feature type="domain" description="HTH gntR-type" evidence="4">
    <location>
        <begin position="11"/>
        <end position="80"/>
    </location>
</feature>
<dbReference type="PRINTS" id="PR00035">
    <property type="entry name" value="HTHGNTR"/>
</dbReference>
<dbReference type="PANTHER" id="PTHR43537">
    <property type="entry name" value="TRANSCRIPTIONAL REGULATOR, GNTR FAMILY"/>
    <property type="match status" value="1"/>
</dbReference>
<dbReference type="AlphaFoldDB" id="A0A917BK46"/>
<reference evidence="5" key="1">
    <citation type="journal article" date="2014" name="Int. J. Syst. Evol. Microbiol.">
        <title>Complete genome sequence of Corynebacterium casei LMG S-19264T (=DSM 44701T), isolated from a smear-ripened cheese.</title>
        <authorList>
            <consortium name="US DOE Joint Genome Institute (JGI-PGF)"/>
            <person name="Walter F."/>
            <person name="Albersmeier A."/>
            <person name="Kalinowski J."/>
            <person name="Ruckert C."/>
        </authorList>
    </citation>
    <scope>NUCLEOTIDE SEQUENCE</scope>
    <source>
        <strain evidence="5">CGMCC 1.16067</strain>
    </source>
</reference>
<dbReference type="InterPro" id="IPR036388">
    <property type="entry name" value="WH-like_DNA-bd_sf"/>
</dbReference>
<keyword evidence="3" id="KW-0804">Transcription</keyword>
<reference evidence="5" key="2">
    <citation type="submission" date="2020-09" db="EMBL/GenBank/DDBJ databases">
        <authorList>
            <person name="Sun Q."/>
            <person name="Zhou Y."/>
        </authorList>
    </citation>
    <scope>NUCLEOTIDE SEQUENCE</scope>
    <source>
        <strain evidence="5">CGMCC 1.16067</strain>
    </source>
</reference>
<comment type="caution">
    <text evidence="5">The sequence shown here is derived from an EMBL/GenBank/DDBJ whole genome shotgun (WGS) entry which is preliminary data.</text>
</comment>
<evidence type="ECO:0000259" key="4">
    <source>
        <dbReference type="PROSITE" id="PS50949"/>
    </source>
</evidence>
<sequence length="235" mass="25186">MPPEIAPVTVRTAVDEVVDRLLTTIASGEVSVGERLPAERELARMLGVSRPTVRSAVAHLRGIGALEVVRGRNGGHVVQASWAEGSEEAVRRTLASRWDEVEDLLDTRCLVESLVARTAAERRTDDDVAALREALAANEAAEEPADVRRASAALHAAVDTAARAGRLATYSRQLLAQANQGLPVEPYLGRLTDRSRGEHRDLVEAVVAGDADRAAEVARTHFAITAENLRALAGR</sequence>
<dbReference type="PROSITE" id="PS50949">
    <property type="entry name" value="HTH_GNTR"/>
    <property type="match status" value="1"/>
</dbReference>